<gene>
    <name evidence="3" type="ORF">MARSALSMR5_02542</name>
</gene>
<accession>A0A1W6KB01</accession>
<dbReference type="AlphaFoldDB" id="A0A1W6KB01"/>
<protein>
    <submittedName>
        <fullName evidence="3">Uncharacterized protein</fullName>
    </submittedName>
</protein>
<dbReference type="RefSeq" id="WP_085681029.1">
    <property type="nucleotide sequence ID" value="NZ_CP020931.1"/>
</dbReference>
<evidence type="ECO:0000256" key="2">
    <source>
        <dbReference type="SAM" id="SignalP"/>
    </source>
</evidence>
<keyword evidence="1" id="KW-0175">Coiled coil</keyword>
<dbReference type="SUPFAM" id="SSF101967">
    <property type="entry name" value="Adhesin YadA, collagen-binding domain"/>
    <property type="match status" value="1"/>
</dbReference>
<dbReference type="Proteomes" id="UP000193100">
    <property type="component" value="Chromosome"/>
</dbReference>
<dbReference type="GeneID" id="77256479"/>
<proteinExistence type="predicted"/>
<feature type="chain" id="PRO_5010884488" evidence="2">
    <location>
        <begin position="22"/>
        <end position="198"/>
    </location>
</feature>
<evidence type="ECO:0000313" key="4">
    <source>
        <dbReference type="Proteomes" id="UP000193100"/>
    </source>
</evidence>
<keyword evidence="2" id="KW-0732">Signal</keyword>
<name>A0A1W6KB01_9GAMM</name>
<feature type="signal peptide" evidence="2">
    <location>
        <begin position="1"/>
        <end position="21"/>
    </location>
</feature>
<sequence>MRKFFVLASTLAVSLPVLSHADEVVQDDLIVKGSLCAGEHCVVDAEFGFDTLRLHSPTPQILLRDTSVSASFPTEDWLLGITDGGSALPSTFFIRNLTSQLDSVVISAEGDVALGAGAEVVADAISVGDLGSERRVTFVADAVDDSDAVTLAQFNAFKVTATASVSDEVDALDARLAGLESRLTDLVDRLEAVAAQID</sequence>
<dbReference type="Gene3D" id="2.150.10.10">
    <property type="entry name" value="Serralysin-like metalloprotease, C-terminal"/>
    <property type="match status" value="1"/>
</dbReference>
<organism evidence="3 4">
    <name type="scientific">Marinobacter salarius</name>
    <dbReference type="NCBI Taxonomy" id="1420917"/>
    <lineage>
        <taxon>Bacteria</taxon>
        <taxon>Pseudomonadati</taxon>
        <taxon>Pseudomonadota</taxon>
        <taxon>Gammaproteobacteria</taxon>
        <taxon>Pseudomonadales</taxon>
        <taxon>Marinobacteraceae</taxon>
        <taxon>Marinobacter</taxon>
    </lineage>
</organism>
<dbReference type="EMBL" id="CP020931">
    <property type="protein sequence ID" value="ARM84603.1"/>
    <property type="molecule type" value="Genomic_DNA"/>
</dbReference>
<dbReference type="InterPro" id="IPR011049">
    <property type="entry name" value="Serralysin-like_metalloprot_C"/>
</dbReference>
<feature type="coiled-coil region" evidence="1">
    <location>
        <begin position="169"/>
        <end position="196"/>
    </location>
</feature>
<evidence type="ECO:0000256" key="1">
    <source>
        <dbReference type="SAM" id="Coils"/>
    </source>
</evidence>
<evidence type="ECO:0000313" key="3">
    <source>
        <dbReference type="EMBL" id="ARM84603.1"/>
    </source>
</evidence>
<reference evidence="3 4" key="1">
    <citation type="submission" date="2017-04" db="EMBL/GenBank/DDBJ databases">
        <title>Genome Sequence of Marinobacter salarius strain SMR5 Isolated from a culture of the Diatom Skeletonema marinoi.</title>
        <authorList>
            <person name="Topel M."/>
            <person name="Pinder M.I.M."/>
            <person name="Johansson O.N."/>
            <person name="Kourtchenko O."/>
            <person name="Godhe A."/>
            <person name="Clarke A.K."/>
        </authorList>
    </citation>
    <scope>NUCLEOTIDE SEQUENCE [LARGE SCALE GENOMIC DNA]</scope>
    <source>
        <strain evidence="3 4">SMR5</strain>
    </source>
</reference>